<dbReference type="RefSeq" id="WP_094288288.1">
    <property type="nucleotide sequence ID" value="NZ_NOIG01000005.1"/>
</dbReference>
<accession>A0A235ENQ5</accession>
<dbReference type="Proteomes" id="UP000215441">
    <property type="component" value="Unassembled WGS sequence"/>
</dbReference>
<sequence>MSTHRVKFPFVRHEYSGPIDGEFVDAVQTWKPGTRCEYGDYEFSDEQWVADGEGFMVLEVLGVFKPGKYPERTFYLRSFIDPDGRQFGKPKVRVMASTAFKRMLKGYRHPYIFAGEEP</sequence>
<gene>
    <name evidence="1" type="ORF">CBY09_08055</name>
</gene>
<evidence type="ECO:0000313" key="2">
    <source>
        <dbReference type="Proteomes" id="UP000215441"/>
    </source>
</evidence>
<evidence type="ECO:0000313" key="1">
    <source>
        <dbReference type="EMBL" id="OYD50678.1"/>
    </source>
</evidence>
<comment type="caution">
    <text evidence="1">The sequence shown here is derived from an EMBL/GenBank/DDBJ whole genome shotgun (WGS) entry which is preliminary data.</text>
</comment>
<proteinExistence type="predicted"/>
<protein>
    <submittedName>
        <fullName evidence="1">Uncharacterized protein</fullName>
    </submittedName>
</protein>
<reference evidence="1 2" key="1">
    <citation type="submission" date="2017-07" db="EMBL/GenBank/DDBJ databases">
        <title>Acidovorax KNDSW TSA 6 genome sequence and assembly.</title>
        <authorList>
            <person name="Mayilraj S."/>
        </authorList>
    </citation>
    <scope>NUCLEOTIDE SEQUENCE [LARGE SCALE GENOMIC DNA]</scope>
    <source>
        <strain evidence="1 2">KNDSW-TSA6</strain>
    </source>
</reference>
<keyword evidence="2" id="KW-1185">Reference proteome</keyword>
<organism evidence="1 2">
    <name type="scientific">Acidovorax kalamii</name>
    <dbReference type="NCBI Taxonomy" id="2004485"/>
    <lineage>
        <taxon>Bacteria</taxon>
        <taxon>Pseudomonadati</taxon>
        <taxon>Pseudomonadota</taxon>
        <taxon>Betaproteobacteria</taxon>
        <taxon>Burkholderiales</taxon>
        <taxon>Comamonadaceae</taxon>
        <taxon>Acidovorax</taxon>
    </lineage>
</organism>
<name>A0A235ENQ5_9BURK</name>
<dbReference type="AlphaFoldDB" id="A0A235ENQ5"/>
<dbReference type="EMBL" id="NOIG01000005">
    <property type="protein sequence ID" value="OYD50678.1"/>
    <property type="molecule type" value="Genomic_DNA"/>
</dbReference>